<dbReference type="Pfam" id="PF00144">
    <property type="entry name" value="Beta-lactamase"/>
    <property type="match status" value="1"/>
</dbReference>
<dbReference type="InterPro" id="IPR001466">
    <property type="entry name" value="Beta-lactam-related"/>
</dbReference>
<sequence length="663" mass="74092">MFGSFWALLAIFAAFLPKARGLFEYELRHNVSAADFEKTIRQFADWGHRAKWVSAYMVDGVEQPFFSCIFEDLKGAAVDIELVQNWIPGNDAERVFQYYNDGGYNALFINGFGFKGQEFFVAAWDAPDVTPVSRQKIIHGLSWPAYDQAAGAFRNMGYQEVHISVYFVGDRDVRFAALFTPASSSPVGPIQPFYNVDFEEFQAVWDGCIKGHLRPLSVSAISYWYQGTKHEYYYMLWAHDDGTVPFASLSSISADALVSQNENYTYQGYVPRVVSGYDPTNNRFSVLWDSPYLLTKDVQAINNGIWNFMTAHGIPGMGIAITKNDRLVFARGYGLASTDTQAPVTHKSRFRLASITKSITAVAIMGLLERGQLQLDSKVFGPGSLTGDYFGTVYTPNITDITVTNLLEMQAGFSDPPLSQLSRMSIRDVIKTHISVINLKWAPGDGWSYSNFGYLVLGQVIERVTHGSYQDWVVDEILARCSARSLQLGSDTGLLPDEVSYYPANLVAEDPISKYSSFGGWVGTAIDVMRWSVRFDGINFAVDMLDSDTEADMWRPTKWKPDFYTKGWKIDGTGTWQGHDGRLMYTNTMLVQRNDNGYGYVGFMNRGDTVDSGFDIQKVMDPILAGLQIGDEPTWDLFNGIYLNNPSSADDGSEGDGAQKILQ</sequence>
<reference evidence="4" key="2">
    <citation type="submission" date="2023-06" db="EMBL/GenBank/DDBJ databases">
        <authorList>
            <consortium name="Lawrence Berkeley National Laboratory"/>
            <person name="Haridas S."/>
            <person name="Hensen N."/>
            <person name="Bonometti L."/>
            <person name="Westerberg I."/>
            <person name="Brannstrom I.O."/>
            <person name="Guillou S."/>
            <person name="Cros-Aarteil S."/>
            <person name="Calhoun S."/>
            <person name="Kuo A."/>
            <person name="Mondo S."/>
            <person name="Pangilinan J."/>
            <person name="Riley R."/>
            <person name="Labutti K."/>
            <person name="Andreopoulos B."/>
            <person name="Lipzen A."/>
            <person name="Chen C."/>
            <person name="Yanf M."/>
            <person name="Daum C."/>
            <person name="Ng V."/>
            <person name="Clum A."/>
            <person name="Steindorff A."/>
            <person name="Ohm R."/>
            <person name="Martin F."/>
            <person name="Silar P."/>
            <person name="Natvig D."/>
            <person name="Lalanne C."/>
            <person name="Gautier V."/>
            <person name="Ament-Velasquez S.L."/>
            <person name="Kruys A."/>
            <person name="Hutchinson M.I."/>
            <person name="Powell A.J."/>
            <person name="Barry K."/>
            <person name="Miller A.N."/>
            <person name="Grigoriev I.V."/>
            <person name="Debuchy R."/>
            <person name="Gladieux P."/>
            <person name="Thoren M.H."/>
            <person name="Johannesson H."/>
        </authorList>
    </citation>
    <scope>NUCLEOTIDE SEQUENCE</scope>
    <source>
        <strain evidence="4">CBS 955.72</strain>
    </source>
</reference>
<accession>A0AAJ0HAG2</accession>
<name>A0AAJ0HAG2_9PEZI</name>
<dbReference type="Pfam" id="PF17660">
    <property type="entry name" value="BTRD1"/>
    <property type="match status" value="3"/>
</dbReference>
<evidence type="ECO:0000313" key="5">
    <source>
        <dbReference type="Proteomes" id="UP001275084"/>
    </source>
</evidence>
<dbReference type="EMBL" id="JAUIQD010000006">
    <property type="protein sequence ID" value="KAK3346003.1"/>
    <property type="molecule type" value="Genomic_DNA"/>
</dbReference>
<dbReference type="SUPFAM" id="SSF56601">
    <property type="entry name" value="beta-lactamase/transpeptidase-like"/>
    <property type="match status" value="1"/>
</dbReference>
<keyword evidence="5" id="KW-1185">Reference proteome</keyword>
<feature type="signal peptide" evidence="2">
    <location>
        <begin position="1"/>
        <end position="21"/>
    </location>
</feature>
<comment type="caution">
    <text evidence="4">The sequence shown here is derived from an EMBL/GenBank/DDBJ whole genome shotgun (WGS) entry which is preliminary data.</text>
</comment>
<dbReference type="InterPro" id="IPR012338">
    <property type="entry name" value="Beta-lactam/transpept-like"/>
</dbReference>
<dbReference type="PANTHER" id="PTHR46825">
    <property type="entry name" value="D-ALANYL-D-ALANINE-CARBOXYPEPTIDASE/ENDOPEPTIDASE AMPH"/>
    <property type="match status" value="1"/>
</dbReference>
<evidence type="ECO:0000256" key="2">
    <source>
        <dbReference type="SAM" id="SignalP"/>
    </source>
</evidence>
<dbReference type="InterPro" id="IPR049511">
    <property type="entry name" value="PGH-like_rpt"/>
</dbReference>
<evidence type="ECO:0000259" key="3">
    <source>
        <dbReference type="Pfam" id="PF00144"/>
    </source>
</evidence>
<proteinExistence type="inferred from homology"/>
<protein>
    <submittedName>
        <fullName evidence="4">Beta-lactamase/transpeptidase-like protein</fullName>
    </submittedName>
</protein>
<feature type="chain" id="PRO_5042552440" evidence="2">
    <location>
        <begin position="22"/>
        <end position="663"/>
    </location>
</feature>
<organism evidence="4 5">
    <name type="scientific">Lasiosphaeria hispida</name>
    <dbReference type="NCBI Taxonomy" id="260671"/>
    <lineage>
        <taxon>Eukaryota</taxon>
        <taxon>Fungi</taxon>
        <taxon>Dikarya</taxon>
        <taxon>Ascomycota</taxon>
        <taxon>Pezizomycotina</taxon>
        <taxon>Sordariomycetes</taxon>
        <taxon>Sordariomycetidae</taxon>
        <taxon>Sordariales</taxon>
        <taxon>Lasiosphaeriaceae</taxon>
        <taxon>Lasiosphaeria</taxon>
    </lineage>
</organism>
<dbReference type="InterPro" id="IPR050491">
    <property type="entry name" value="AmpC-like"/>
</dbReference>
<reference evidence="4" key="1">
    <citation type="journal article" date="2023" name="Mol. Phylogenet. Evol.">
        <title>Genome-scale phylogeny and comparative genomics of the fungal order Sordariales.</title>
        <authorList>
            <person name="Hensen N."/>
            <person name="Bonometti L."/>
            <person name="Westerberg I."/>
            <person name="Brannstrom I.O."/>
            <person name="Guillou S."/>
            <person name="Cros-Aarteil S."/>
            <person name="Calhoun S."/>
            <person name="Haridas S."/>
            <person name="Kuo A."/>
            <person name="Mondo S."/>
            <person name="Pangilinan J."/>
            <person name="Riley R."/>
            <person name="LaButti K."/>
            <person name="Andreopoulos B."/>
            <person name="Lipzen A."/>
            <person name="Chen C."/>
            <person name="Yan M."/>
            <person name="Daum C."/>
            <person name="Ng V."/>
            <person name="Clum A."/>
            <person name="Steindorff A."/>
            <person name="Ohm R.A."/>
            <person name="Martin F."/>
            <person name="Silar P."/>
            <person name="Natvig D.O."/>
            <person name="Lalanne C."/>
            <person name="Gautier V."/>
            <person name="Ament-Velasquez S.L."/>
            <person name="Kruys A."/>
            <person name="Hutchinson M.I."/>
            <person name="Powell A.J."/>
            <person name="Barry K."/>
            <person name="Miller A.N."/>
            <person name="Grigoriev I.V."/>
            <person name="Debuchy R."/>
            <person name="Gladieux P."/>
            <person name="Hiltunen Thoren M."/>
            <person name="Johannesson H."/>
        </authorList>
    </citation>
    <scope>NUCLEOTIDE SEQUENCE</scope>
    <source>
        <strain evidence="4">CBS 955.72</strain>
    </source>
</reference>
<keyword evidence="2" id="KW-0732">Signal</keyword>
<evidence type="ECO:0000313" key="4">
    <source>
        <dbReference type="EMBL" id="KAK3346003.1"/>
    </source>
</evidence>
<dbReference type="PANTHER" id="PTHR46825:SF9">
    <property type="entry name" value="BETA-LACTAMASE-RELATED DOMAIN-CONTAINING PROTEIN"/>
    <property type="match status" value="1"/>
</dbReference>
<comment type="similarity">
    <text evidence="1">Belongs to the peptidase S12 family.</text>
</comment>
<dbReference type="Proteomes" id="UP001275084">
    <property type="component" value="Unassembled WGS sequence"/>
</dbReference>
<evidence type="ECO:0000256" key="1">
    <source>
        <dbReference type="ARBA" id="ARBA00038215"/>
    </source>
</evidence>
<dbReference type="AlphaFoldDB" id="A0AAJ0HAG2"/>
<gene>
    <name evidence="4" type="ORF">B0T25DRAFT_583281</name>
</gene>
<feature type="domain" description="Beta-lactamase-related" evidence="3">
    <location>
        <begin position="307"/>
        <end position="610"/>
    </location>
</feature>
<dbReference type="Gene3D" id="3.40.710.10">
    <property type="entry name" value="DD-peptidase/beta-lactamase superfamily"/>
    <property type="match status" value="1"/>
</dbReference>